<reference evidence="1 2" key="1">
    <citation type="submission" date="2020-01" db="EMBL/GenBank/DDBJ databases">
        <title>Genome sequence of Desulfovibrio aerotolerans DSM 16695(T).</title>
        <authorList>
            <person name="Karnachuk O."/>
            <person name="Avakyan M."/>
            <person name="Mardanov A."/>
            <person name="Kadnikov V."/>
            <person name="Ravin N."/>
        </authorList>
    </citation>
    <scope>NUCLEOTIDE SEQUENCE [LARGE SCALE GENOMIC DNA]</scope>
    <source>
        <strain evidence="1 2">DSM 16695</strain>
    </source>
</reference>
<gene>
    <name evidence="1" type="ORF">GTA51_16920</name>
</gene>
<sequence>MRKIEPGLIVGTIQVRVHEAQVNIRYTANTWDITYRDSKNLKYNGEKIHSNYNKWVSKLADAIRTQIDEDEAAVPSKKK</sequence>
<name>A0A7C9JB39_9BACT</name>
<comment type="caution">
    <text evidence="1">The sequence shown here is derived from an EMBL/GenBank/DDBJ whole genome shotgun (WGS) entry which is preliminary data.</text>
</comment>
<proteinExistence type="predicted"/>
<dbReference type="OrthoDB" id="9815328at2"/>
<protein>
    <submittedName>
        <fullName evidence="1">Uncharacterized protein</fullName>
    </submittedName>
</protein>
<organism evidence="1 2">
    <name type="scientific">Solidesulfovibrio aerotolerans</name>
    <dbReference type="NCBI Taxonomy" id="295255"/>
    <lineage>
        <taxon>Bacteria</taxon>
        <taxon>Pseudomonadati</taxon>
        <taxon>Thermodesulfobacteriota</taxon>
        <taxon>Desulfovibrionia</taxon>
        <taxon>Desulfovibrionales</taxon>
        <taxon>Desulfovibrionaceae</taxon>
        <taxon>Solidesulfovibrio</taxon>
    </lineage>
</organism>
<dbReference type="AlphaFoldDB" id="A0A7C9JB39"/>
<accession>A0A7C9JB39</accession>
<keyword evidence="2" id="KW-1185">Reference proteome</keyword>
<dbReference type="EMBL" id="WVUD01000043">
    <property type="protein sequence ID" value="MYL84798.1"/>
    <property type="molecule type" value="Genomic_DNA"/>
</dbReference>
<dbReference type="Proteomes" id="UP000482487">
    <property type="component" value="Unassembled WGS sequence"/>
</dbReference>
<evidence type="ECO:0000313" key="2">
    <source>
        <dbReference type="Proteomes" id="UP000482487"/>
    </source>
</evidence>
<evidence type="ECO:0000313" key="1">
    <source>
        <dbReference type="EMBL" id="MYL84798.1"/>
    </source>
</evidence>